<reference evidence="1" key="1">
    <citation type="submission" date="2018-10" db="EMBL/GenBank/DDBJ databases">
        <title>Hidden diversity of soil giant viruses.</title>
        <authorList>
            <person name="Schulz F."/>
            <person name="Alteio L."/>
            <person name="Goudeau D."/>
            <person name="Ryan E.M."/>
            <person name="Malmstrom R.R."/>
            <person name="Blanchard J."/>
            <person name="Woyke T."/>
        </authorList>
    </citation>
    <scope>NUCLEOTIDE SEQUENCE</scope>
    <source>
        <strain evidence="1">SAV1</strain>
    </source>
</reference>
<accession>A0A3G5ADB5</accession>
<name>A0A3G5ADB5_9VIRU</name>
<dbReference type="EMBL" id="MK072442">
    <property type="protein sequence ID" value="AYV85172.1"/>
    <property type="molecule type" value="Genomic_DNA"/>
</dbReference>
<protein>
    <submittedName>
        <fullName evidence="1">Uncharacterized protein</fullName>
    </submittedName>
</protein>
<evidence type="ECO:0000313" key="1">
    <source>
        <dbReference type="EMBL" id="AYV85172.1"/>
    </source>
</evidence>
<sequence>MANVFIGREYRHCPIAIVVVVPVVDKDLDELVGVHIPGGEFNVVPELCNVTN</sequence>
<organism evidence="1">
    <name type="scientific">Satyrvirus sp</name>
    <dbReference type="NCBI Taxonomy" id="2487771"/>
    <lineage>
        <taxon>Viruses</taxon>
        <taxon>Varidnaviria</taxon>
        <taxon>Bamfordvirae</taxon>
        <taxon>Nucleocytoviricota</taxon>
        <taxon>Megaviricetes</taxon>
        <taxon>Imitervirales</taxon>
        <taxon>Mimiviridae</taxon>
        <taxon>Megamimivirinae</taxon>
    </lineage>
</organism>
<gene>
    <name evidence="1" type="ORF">Satyrvirus6_4</name>
</gene>
<proteinExistence type="predicted"/>